<dbReference type="PROSITE" id="PS00477">
    <property type="entry name" value="ALPHA_2_MACROGLOBULIN"/>
    <property type="match status" value="1"/>
</dbReference>
<dbReference type="InterPro" id="IPR006102">
    <property type="entry name" value="Ig-like_GH2"/>
</dbReference>
<dbReference type="GO" id="GO:0006516">
    <property type="term" value="P:glycoprotein catabolic process"/>
    <property type="evidence" value="ECO:0007669"/>
    <property type="project" value="TreeGrafter"/>
</dbReference>
<dbReference type="Gene3D" id="2.60.120.260">
    <property type="entry name" value="Galactose-binding domain-like"/>
    <property type="match status" value="1"/>
</dbReference>
<feature type="domain" description="Glycoside hydrolase family 2 immunoglobulin-like beta-sandwich" evidence="8">
    <location>
        <begin position="193"/>
        <end position="297"/>
    </location>
</feature>
<dbReference type="SUPFAM" id="SSF51445">
    <property type="entry name" value="(Trans)glycosidases"/>
    <property type="match status" value="1"/>
</dbReference>
<proteinExistence type="inferred from homology"/>
<dbReference type="GO" id="GO:0005975">
    <property type="term" value="P:carbohydrate metabolic process"/>
    <property type="evidence" value="ECO:0007669"/>
    <property type="project" value="InterPro"/>
</dbReference>
<dbReference type="Proteomes" id="UP000007881">
    <property type="component" value="Chromosome"/>
</dbReference>
<feature type="domain" description="Beta-mannosidase-like galactose-binding" evidence="9">
    <location>
        <begin position="31"/>
        <end position="181"/>
    </location>
</feature>
<evidence type="ECO:0000256" key="3">
    <source>
        <dbReference type="ARBA" id="ARBA00012754"/>
    </source>
</evidence>
<dbReference type="PATRIC" id="fig|1142394.8.peg.1192"/>
<dbReference type="InterPro" id="IPR017853">
    <property type="entry name" value="GH"/>
</dbReference>
<evidence type="ECO:0000259" key="8">
    <source>
        <dbReference type="Pfam" id="PF00703"/>
    </source>
</evidence>
<evidence type="ECO:0000313" key="10">
    <source>
        <dbReference type="EMBL" id="BAM03312.1"/>
    </source>
</evidence>
<dbReference type="InterPro" id="IPR019742">
    <property type="entry name" value="MacrogloblnA2_CS"/>
</dbReference>
<dbReference type="EMBL" id="AP012338">
    <property type="protein sequence ID" value="BAM03312.1"/>
    <property type="molecule type" value="Genomic_DNA"/>
</dbReference>
<keyword evidence="4 10" id="KW-0378">Hydrolase</keyword>
<keyword evidence="6 10" id="KW-0326">Glycosidase</keyword>
<comment type="similarity">
    <text evidence="2">Belongs to the glycosyl hydrolase 2 family.</text>
</comment>
<dbReference type="SUPFAM" id="SSF49785">
    <property type="entry name" value="Galactose-binding domain-like"/>
    <property type="match status" value="1"/>
</dbReference>
<dbReference type="PANTHER" id="PTHR43730">
    <property type="entry name" value="BETA-MANNOSIDASE"/>
    <property type="match status" value="1"/>
</dbReference>
<dbReference type="Pfam" id="PF00703">
    <property type="entry name" value="Glyco_hydro_2"/>
    <property type="match status" value="1"/>
</dbReference>
<name>I0IDH4_PHYMF</name>
<evidence type="ECO:0000256" key="5">
    <source>
        <dbReference type="ARBA" id="ARBA00023157"/>
    </source>
</evidence>
<dbReference type="InterPro" id="IPR013783">
    <property type="entry name" value="Ig-like_fold"/>
</dbReference>
<dbReference type="PANTHER" id="PTHR43730:SF1">
    <property type="entry name" value="BETA-MANNOSIDASE"/>
    <property type="match status" value="1"/>
</dbReference>
<evidence type="ECO:0000256" key="1">
    <source>
        <dbReference type="ARBA" id="ARBA00000829"/>
    </source>
</evidence>
<reference evidence="10 11" key="1">
    <citation type="submission" date="2012-02" db="EMBL/GenBank/DDBJ databases">
        <title>Complete genome sequence of Phycisphaera mikurensis NBRC 102666.</title>
        <authorList>
            <person name="Ankai A."/>
            <person name="Hosoyama A."/>
            <person name="Terui Y."/>
            <person name="Sekine M."/>
            <person name="Fukai R."/>
            <person name="Kato Y."/>
            <person name="Nakamura S."/>
            <person name="Yamada-Narita S."/>
            <person name="Kawakoshi A."/>
            <person name="Fukunaga Y."/>
            <person name="Yamazaki S."/>
            <person name="Fujita N."/>
        </authorList>
    </citation>
    <scope>NUCLEOTIDE SEQUENCE [LARGE SCALE GENOMIC DNA]</scope>
    <source>
        <strain evidence="11">NBRC 102666 / KCTC 22515 / FYK2301M01</strain>
    </source>
</reference>
<evidence type="ECO:0000256" key="4">
    <source>
        <dbReference type="ARBA" id="ARBA00022801"/>
    </source>
</evidence>
<evidence type="ECO:0000313" key="11">
    <source>
        <dbReference type="Proteomes" id="UP000007881"/>
    </source>
</evidence>
<gene>
    <name evidence="10" type="ordered locus">PSMK_11530</name>
</gene>
<keyword evidence="11" id="KW-1185">Reference proteome</keyword>
<dbReference type="RefSeq" id="WP_014436531.1">
    <property type="nucleotide sequence ID" value="NC_017080.1"/>
</dbReference>
<evidence type="ECO:0000256" key="6">
    <source>
        <dbReference type="ARBA" id="ARBA00023295"/>
    </source>
</evidence>
<evidence type="ECO:0000256" key="2">
    <source>
        <dbReference type="ARBA" id="ARBA00007401"/>
    </source>
</evidence>
<keyword evidence="5" id="KW-1015">Disulfide bond</keyword>
<protein>
    <recommendedName>
        <fullName evidence="3">beta-mannosidase</fullName>
        <ecNumber evidence="3">3.2.1.25</ecNumber>
    </recommendedName>
</protein>
<dbReference type="Gene3D" id="3.20.20.80">
    <property type="entry name" value="Glycosidases"/>
    <property type="match status" value="1"/>
</dbReference>
<dbReference type="SUPFAM" id="SSF49303">
    <property type="entry name" value="beta-Galactosidase/glucuronidase domain"/>
    <property type="match status" value="1"/>
</dbReference>
<dbReference type="Pfam" id="PF22666">
    <property type="entry name" value="Glyco_hydro_2_N2"/>
    <property type="match status" value="1"/>
</dbReference>
<dbReference type="AlphaFoldDB" id="I0IDH4"/>
<dbReference type="HOGENOM" id="CLU_005015_3_2_0"/>
<dbReference type="Gene3D" id="2.60.40.10">
    <property type="entry name" value="Immunoglobulins"/>
    <property type="match status" value="1"/>
</dbReference>
<dbReference type="InterPro" id="IPR054593">
    <property type="entry name" value="Beta-mannosidase-like_N2"/>
</dbReference>
<evidence type="ECO:0000259" key="9">
    <source>
        <dbReference type="Pfam" id="PF22666"/>
    </source>
</evidence>
<comment type="catalytic activity">
    <reaction evidence="1">
        <text>Hydrolysis of terminal, non-reducing beta-D-mannose residues in beta-D-mannosides.</text>
        <dbReference type="EC" id="3.2.1.25"/>
    </reaction>
</comment>
<dbReference type="KEGG" id="phm:PSMK_11530"/>
<dbReference type="OrthoDB" id="9762066at2"/>
<evidence type="ECO:0000256" key="7">
    <source>
        <dbReference type="SAM" id="MobiDB-lite"/>
    </source>
</evidence>
<dbReference type="EC" id="3.2.1.25" evidence="3"/>
<organism evidence="10 11">
    <name type="scientific">Phycisphaera mikurensis (strain NBRC 102666 / KCTC 22515 / FYK2301M01)</name>
    <dbReference type="NCBI Taxonomy" id="1142394"/>
    <lineage>
        <taxon>Bacteria</taxon>
        <taxon>Pseudomonadati</taxon>
        <taxon>Planctomycetota</taxon>
        <taxon>Phycisphaerae</taxon>
        <taxon>Phycisphaerales</taxon>
        <taxon>Phycisphaeraceae</taxon>
        <taxon>Phycisphaera</taxon>
    </lineage>
</organism>
<dbReference type="eggNOG" id="COG3250">
    <property type="taxonomic scope" value="Bacteria"/>
</dbReference>
<accession>I0IDH4</accession>
<dbReference type="InterPro" id="IPR008979">
    <property type="entry name" value="Galactose-bd-like_sf"/>
</dbReference>
<dbReference type="InterPro" id="IPR050887">
    <property type="entry name" value="Beta-mannosidase_GH2"/>
</dbReference>
<feature type="region of interest" description="Disordered" evidence="7">
    <location>
        <begin position="830"/>
        <end position="863"/>
    </location>
</feature>
<dbReference type="STRING" id="1142394.PSMK_11530"/>
<dbReference type="GO" id="GO:0004567">
    <property type="term" value="F:beta-mannosidase activity"/>
    <property type="evidence" value="ECO:0007669"/>
    <property type="project" value="UniProtKB-EC"/>
</dbReference>
<sequence length="863" mass="92352">MDAAAAPADLSAGWALRCSGDAAPPEVRSAEVTTDAPASVHTALLAAELIDEPYRGGAWEKLRWIGRCGWSWTRRFAADPDGPALELVLAGVDGPAEVLLNGGSLGRCENGFRPHAFDLGERLRRRNTLEVRFAPPTGSAVAAAEGPHPIAMPGITPYNGVRKMACGFGWDWAPPLDTCGLSGAVTLRPRDAARIDALAVSTESADRGRNAVVSATVRGSNAAGERVRLRLSDPTRGVVAAGEATLGDDGVATATLRVREPAWWWPRGCGEQPLYELTATLRARTADGTVTRRVGLRTVEIDRSPDDPAEPAAGTRFAVRVNGREVFCRGFNWIPSDTLLDRVDPATTQARLDEALAAGANAIRVWGGGVAESDAFFDRCDEEGILVWQDFPFACAMYDEAQLAGEVREEATHLADRLAWRPSLALWCGGNECLWFHRSQPGWAEAVGDTGWGEGFYGELLPEAVAERSPGSAYVINSPSGRSLGSPADDENHGPQHPWDAWNREPGEAYLRTRPRFAAEFGFCGAAHAQTLRWATPGVPEADRSEAAWGFLMATRGRAKMEARLDEVFGRAAVPGPDDPPLALDAWVYATQLMQSRAVELGAGWYRSLQPRCSGTLVWQLQDSWPAVSWSVIDFFGRRKLAWYGSRRSMGDHAAALLAAENDPANLAFVRFAPAGWSRGVPVRLRAVDAAGEELASADVPLRADPAATAEILLRAAVPAELTAAAQESGGLVVADDPTLGRRVWAPAPDHAMHLPEPRFDLAAERSAGTLAVTVTAHTLLRDAVVDPGPSLADAPADEQTRTLLPGETALFRFPLARERAGVPAAGPRLFSANAFSGRGRREATEPRTAATADPMSVRSADS</sequence>
<dbReference type="InterPro" id="IPR036156">
    <property type="entry name" value="Beta-gal/glucu_dom_sf"/>
</dbReference>
<feature type="region of interest" description="Disordered" evidence="7">
    <location>
        <begin position="476"/>
        <end position="503"/>
    </location>
</feature>